<evidence type="ECO:0000256" key="1">
    <source>
        <dbReference type="ARBA" id="ARBA00004473"/>
    </source>
</evidence>
<comment type="subcellular location">
    <subcellularLocation>
        <location evidence="1">Nucleus inner membrane</location>
        <topology evidence="1">Multi-pass membrane protein</topology>
    </subcellularLocation>
</comment>
<evidence type="ECO:0000256" key="6">
    <source>
        <dbReference type="ARBA" id="ARBA00023242"/>
    </source>
</evidence>
<keyword evidence="5 7" id="KW-0472">Membrane</keyword>
<feature type="transmembrane region" description="Helical" evidence="7">
    <location>
        <begin position="265"/>
        <end position="291"/>
    </location>
</feature>
<dbReference type="EMBL" id="JAUCMV010000002">
    <property type="protein sequence ID" value="KAK0415773.1"/>
    <property type="molecule type" value="Genomic_DNA"/>
</dbReference>
<feature type="transmembrane region" description="Helical" evidence="7">
    <location>
        <begin position="221"/>
        <end position="245"/>
    </location>
</feature>
<accession>A0AA39LZZ1</accession>
<dbReference type="GO" id="GO:0051015">
    <property type="term" value="F:actin filament binding"/>
    <property type="evidence" value="ECO:0007669"/>
    <property type="project" value="TreeGrafter"/>
</dbReference>
<gene>
    <name evidence="9" type="ORF">QR680_012109</name>
</gene>
<dbReference type="InterPro" id="IPR040041">
    <property type="entry name" value="TMEM201"/>
</dbReference>
<feature type="transmembrane region" description="Helical" evidence="7">
    <location>
        <begin position="303"/>
        <end position="324"/>
    </location>
</feature>
<dbReference type="GO" id="GO:0030473">
    <property type="term" value="P:nuclear migration along microtubule"/>
    <property type="evidence" value="ECO:0007669"/>
    <property type="project" value="TreeGrafter"/>
</dbReference>
<comment type="similarity">
    <text evidence="2">Belongs to the TMEM201 family.</text>
</comment>
<dbReference type="Pfam" id="PF09779">
    <property type="entry name" value="Ima1_N"/>
    <property type="match status" value="1"/>
</dbReference>
<dbReference type="PANTHER" id="PTHR28646">
    <property type="entry name" value="TRANSMEMBRANE PROTEIN 201"/>
    <property type="match status" value="1"/>
</dbReference>
<dbReference type="AlphaFoldDB" id="A0AA39LZZ1"/>
<dbReference type="PANTHER" id="PTHR28646:SF1">
    <property type="entry name" value="TRANSMEMBRANE PROTEIN 201"/>
    <property type="match status" value="1"/>
</dbReference>
<feature type="transmembrane region" description="Helical" evidence="7">
    <location>
        <begin position="12"/>
        <end position="28"/>
    </location>
</feature>
<keyword evidence="6" id="KW-0539">Nucleus</keyword>
<dbReference type="Proteomes" id="UP001175271">
    <property type="component" value="Unassembled WGS sequence"/>
</dbReference>
<feature type="transmembrane region" description="Helical" evidence="7">
    <location>
        <begin position="330"/>
        <end position="351"/>
    </location>
</feature>
<comment type="caution">
    <text evidence="9">The sequence shown here is derived from an EMBL/GenBank/DDBJ whole genome shotgun (WGS) entry which is preliminary data.</text>
</comment>
<evidence type="ECO:0000256" key="3">
    <source>
        <dbReference type="ARBA" id="ARBA00022692"/>
    </source>
</evidence>
<evidence type="ECO:0000259" key="8">
    <source>
        <dbReference type="Pfam" id="PF09779"/>
    </source>
</evidence>
<evidence type="ECO:0000256" key="7">
    <source>
        <dbReference type="SAM" id="Phobius"/>
    </source>
</evidence>
<protein>
    <recommendedName>
        <fullName evidence="8">Ima1 N-terminal domain-containing protein</fullName>
    </recommendedName>
</protein>
<evidence type="ECO:0000256" key="4">
    <source>
        <dbReference type="ARBA" id="ARBA00022989"/>
    </source>
</evidence>
<dbReference type="GO" id="GO:0005637">
    <property type="term" value="C:nuclear inner membrane"/>
    <property type="evidence" value="ECO:0007669"/>
    <property type="project" value="UniProtKB-SubCell"/>
</dbReference>
<reference evidence="9" key="1">
    <citation type="submission" date="2023-06" db="EMBL/GenBank/DDBJ databases">
        <title>Genomic analysis of the entomopathogenic nematode Steinernema hermaphroditum.</title>
        <authorList>
            <person name="Schwarz E.M."/>
            <person name="Heppert J.K."/>
            <person name="Baniya A."/>
            <person name="Schwartz H.T."/>
            <person name="Tan C.-H."/>
            <person name="Antoshechkin I."/>
            <person name="Sternberg P.W."/>
            <person name="Goodrich-Blair H."/>
            <person name="Dillman A.R."/>
        </authorList>
    </citation>
    <scope>NUCLEOTIDE SEQUENCE</scope>
    <source>
        <strain evidence="9">PS9179</strain>
        <tissue evidence="9">Whole animal</tissue>
    </source>
</reference>
<feature type="domain" description="Ima1 N-terminal" evidence="8">
    <location>
        <begin position="37"/>
        <end position="149"/>
    </location>
</feature>
<dbReference type="GO" id="GO:0005521">
    <property type="term" value="F:lamin binding"/>
    <property type="evidence" value="ECO:0007669"/>
    <property type="project" value="TreeGrafter"/>
</dbReference>
<organism evidence="9 10">
    <name type="scientific">Steinernema hermaphroditum</name>
    <dbReference type="NCBI Taxonomy" id="289476"/>
    <lineage>
        <taxon>Eukaryota</taxon>
        <taxon>Metazoa</taxon>
        <taxon>Ecdysozoa</taxon>
        <taxon>Nematoda</taxon>
        <taxon>Chromadorea</taxon>
        <taxon>Rhabditida</taxon>
        <taxon>Tylenchina</taxon>
        <taxon>Panagrolaimomorpha</taxon>
        <taxon>Strongyloidoidea</taxon>
        <taxon>Steinernematidae</taxon>
        <taxon>Steinernema</taxon>
    </lineage>
</organism>
<proteinExistence type="inferred from homology"/>
<keyword evidence="4 7" id="KW-1133">Transmembrane helix</keyword>
<evidence type="ECO:0000313" key="10">
    <source>
        <dbReference type="Proteomes" id="UP001175271"/>
    </source>
</evidence>
<evidence type="ECO:0000313" key="9">
    <source>
        <dbReference type="EMBL" id="KAK0415773.1"/>
    </source>
</evidence>
<feature type="transmembrane region" description="Helical" evidence="7">
    <location>
        <begin position="514"/>
        <end position="535"/>
    </location>
</feature>
<sequence>MFSPTDPTQTGGTLLVVAAVSYFLYTVIRPKFKYRAECWFCQKHTWVNYDCLNCFTCRHCDQYNGFKANGDYNKRIKSQAANNKQFCLRAPKEVVSKSNGLCKKCNDNQALIIAQINRFEPTNDLNFSYELKEYKDSLNRIYPLCKICSAFTNKKLLVDQAKYQPGGVSQGTPSVMSGFSARSRFQEMMTPKIDSLQADFDSSSSDDSAPKERLKGRTPKLFFNSGRSANICFVATFVSALLFFSAHFDELQQDTEVVICDLHTIYPSTILTLLPLISSKAKWISAVSLGLHSYGMHSSKARVIFPDLLGIGAWIFMVGCHFMPDNAPEVCLIRLIVASILCITSLSVAFLPRKRKHRKRPNTIMSAFSVASTPISQCSTLDSHSILSTQPMSPLGTKPRSPQSIIAAGVELQSDLRDRGVTPTREIRGILGGLSLGNDDDGGSVLKQRRGPFSSINYNPTFGNRNRLSPTDCTASIYAPSLVPSKIRSMRGSPSVFTSVSQQQSQWAGSTSTFVTAAVVLSVATNCAMFAFMYYDRH</sequence>
<keyword evidence="3 7" id="KW-0812">Transmembrane</keyword>
<name>A0AA39LZZ1_9BILA</name>
<keyword evidence="10" id="KW-1185">Reference proteome</keyword>
<evidence type="ECO:0000256" key="5">
    <source>
        <dbReference type="ARBA" id="ARBA00023136"/>
    </source>
</evidence>
<evidence type="ECO:0000256" key="2">
    <source>
        <dbReference type="ARBA" id="ARBA00007600"/>
    </source>
</evidence>
<dbReference type="InterPro" id="IPR018617">
    <property type="entry name" value="Ima1_N"/>
</dbReference>